<protein>
    <recommendedName>
        <fullName evidence="3">Mga helix-turn-helix domain-containing protein</fullName>
    </recommendedName>
</protein>
<dbReference type="EMBL" id="JAMWGI010000002">
    <property type="protein sequence ID" value="MDG6193218.1"/>
    <property type="molecule type" value="Genomic_DNA"/>
</dbReference>
<gene>
    <name evidence="1" type="ORF">NF708_04260</name>
</gene>
<organism evidence="1 2">
    <name type="scientific">Lactococcus formosensis</name>
    <dbReference type="NCBI Taxonomy" id="1281486"/>
    <lineage>
        <taxon>Bacteria</taxon>
        <taxon>Bacillati</taxon>
        <taxon>Bacillota</taxon>
        <taxon>Bacilli</taxon>
        <taxon>Lactobacillales</taxon>
        <taxon>Streptococcaceae</taxon>
        <taxon>Lactococcus</taxon>
    </lineage>
</organism>
<dbReference type="RefSeq" id="WP_017368547.1">
    <property type="nucleotide sequence ID" value="NZ_BOVP01000003.1"/>
</dbReference>
<evidence type="ECO:0000313" key="2">
    <source>
        <dbReference type="Proteomes" id="UP001153203"/>
    </source>
</evidence>
<comment type="caution">
    <text evidence="1">The sequence shown here is derived from an EMBL/GenBank/DDBJ whole genome shotgun (WGS) entry which is preliminary data.</text>
</comment>
<sequence>MLPKDILLLFVNKNDVRKLVIFELLIKNKFISFSKVREEFDLSDRNVKKAITMLVSDIEQYDSQMTIKYSSQIMYLVHSRTFRENILIYEKLKKDYLKGSTLLTLFYKILSKKEYKVYDLSIDLNYSISYCYKLINQCNMIFRLLKLDVEFIVQENSVYVEGHTIDIILFRYYTYILSGIEGNLDSKDYKYISLKNNDVLSKSNKFKINSFMYFIIDTINKYPLRQALVEELFYIGKIGSKYSNSIWKVQSLFPNLEIEGFCFLLILHIAPEVISLNEKISIAKNIKENYIEKPLIYRVIKIIDCANRLEQYSEEQYYLILFEMVVKLEAVRFFKLGRFTTISQIYLPDRKYPQSIVKLIDTELLEGFQEEEREFANRYVLNLLFDQFHQENLNSVKIYIEFYIETMYVDVVKKYITDIYNQNFVMFTTNIYEADIIISDMIHTDFILTTPVVLFGDLFDKHAWKLLSEYIQDVLFTNKGTYLK</sequence>
<dbReference type="AlphaFoldDB" id="A0A9X4SFK4"/>
<name>A0A9X4SFK4_9LACT</name>
<accession>A0A9X4SFK4</accession>
<reference evidence="1" key="1">
    <citation type="submission" date="2022-06" db="EMBL/GenBank/DDBJ databases">
        <title>Lactococcus from bovine mastitis in China.</title>
        <authorList>
            <person name="Lin Y."/>
            <person name="Han B."/>
        </authorList>
    </citation>
    <scope>NUCLEOTIDE SEQUENCE</scope>
    <source>
        <strain evidence="1">Hebei-B-39</strain>
    </source>
</reference>
<evidence type="ECO:0000313" key="1">
    <source>
        <dbReference type="EMBL" id="MDG6193218.1"/>
    </source>
</evidence>
<evidence type="ECO:0008006" key="3">
    <source>
        <dbReference type="Google" id="ProtNLM"/>
    </source>
</evidence>
<dbReference type="Proteomes" id="UP001153203">
    <property type="component" value="Unassembled WGS sequence"/>
</dbReference>
<proteinExistence type="predicted"/>